<dbReference type="SUPFAM" id="SSF57196">
    <property type="entry name" value="EGF/Laminin"/>
    <property type="match status" value="1"/>
</dbReference>
<evidence type="ECO:0000256" key="4">
    <source>
        <dbReference type="PROSITE-ProRule" id="PRU00076"/>
    </source>
</evidence>
<dbReference type="EMBL" id="CAJOBD010003928">
    <property type="protein sequence ID" value="CAF3972419.1"/>
    <property type="molecule type" value="Genomic_DNA"/>
</dbReference>
<dbReference type="PROSITE" id="PS50026">
    <property type="entry name" value="EGF_3"/>
    <property type="match status" value="1"/>
</dbReference>
<dbReference type="InterPro" id="IPR000742">
    <property type="entry name" value="EGF"/>
</dbReference>
<evidence type="ECO:0000256" key="1">
    <source>
        <dbReference type="ARBA" id="ARBA00022723"/>
    </source>
</evidence>
<gene>
    <name evidence="7" type="ORF">JBS370_LOCUS24712</name>
    <name evidence="6" type="ORF">ZHD862_LOCUS35892</name>
</gene>
<feature type="domain" description="EGF-like" evidence="5">
    <location>
        <begin position="481"/>
        <end position="519"/>
    </location>
</feature>
<evidence type="ECO:0000256" key="3">
    <source>
        <dbReference type="ARBA" id="ARBA00022833"/>
    </source>
</evidence>
<feature type="disulfide bond" evidence="4">
    <location>
        <begin position="490"/>
        <end position="507"/>
    </location>
</feature>
<name>A0A819M1R0_9BILA</name>
<keyword evidence="4" id="KW-0245">EGF-like domain</keyword>
<keyword evidence="3" id="KW-0862">Zinc</keyword>
<dbReference type="Gene3D" id="2.10.25.10">
    <property type="entry name" value="Laminin"/>
    <property type="match status" value="1"/>
</dbReference>
<dbReference type="Gene3D" id="2.20.25.240">
    <property type="match status" value="1"/>
</dbReference>
<keyword evidence="2" id="KW-0863">Zinc-finger</keyword>
<evidence type="ECO:0000259" key="5">
    <source>
        <dbReference type="PROSITE" id="PS50026"/>
    </source>
</evidence>
<evidence type="ECO:0000313" key="6">
    <source>
        <dbReference type="EMBL" id="CAF1465548.1"/>
    </source>
</evidence>
<dbReference type="Pfam" id="PF04500">
    <property type="entry name" value="FLYWCH"/>
    <property type="match status" value="1"/>
</dbReference>
<keyword evidence="4" id="KW-1015">Disulfide bond</keyword>
<comment type="caution">
    <text evidence="4">Lacks conserved residue(s) required for the propagation of feature annotation.</text>
</comment>
<dbReference type="Proteomes" id="UP000663864">
    <property type="component" value="Unassembled WGS sequence"/>
</dbReference>
<dbReference type="PROSITE" id="PS01186">
    <property type="entry name" value="EGF_2"/>
    <property type="match status" value="1"/>
</dbReference>
<sequence>MNDKSIEFTTTNRNGLVLHYQGYQYTFKRKYKNTNEWRCRRRPCTTSVSLCRDNRSIIREPDQHTCGSSSPENIIVEKAVSRMRQRAAVETLPISQIYSQEVCIDSTLYRQRAKNDPNIPKNIHDFMIPDVWKVGSHGEPFLLVDEIYGEDRLLLFASDWSLKFLSSCSQWHSDGTYKCRPLLFAQLYVVFGFNNMMIPSVYCLTTKQDEHVYMKILHHLLSIARQKEIILNPKRLTYLALIPRHLVEKTWTEAMDEYTLNHVASIKFNDYMVSTYVDCISSRFPLNLWNVNDALVNNIPRTNNHVEGYNNRLGSLFPVHPHIFSFIELLRHEHFFQHHHAEQSKSYLPKRPKSSENINIKLIDLLDQHSNGELIDLELALHCGSEKWTIKYLSNTNGGKYDRSINGYEFDTELYETEIAFDLCYYYNVAKTVRRFKNKSGYVFCTGYNKGIEQLCPPGTEVTFQVGGCINKTTNTTVFPAGSRCALKPCQNGGRCFDLSSADAYHCACHYPYTGVHCQTQYRLCSARICGNKASNILAFCHGFTSDKTLPYICLCHMKSAPEERFVALNSCHSEEIFHKVCDGKEPFVGALPFTNKAFYICLPGWMNARVKSCDLDHVWNGTQKECVPEYTLM</sequence>
<evidence type="ECO:0000256" key="2">
    <source>
        <dbReference type="ARBA" id="ARBA00022771"/>
    </source>
</evidence>
<proteinExistence type="predicted"/>
<dbReference type="Proteomes" id="UP000663836">
    <property type="component" value="Unassembled WGS sequence"/>
</dbReference>
<comment type="caution">
    <text evidence="7">The sequence shown here is derived from an EMBL/GenBank/DDBJ whole genome shotgun (WGS) entry which is preliminary data.</text>
</comment>
<protein>
    <recommendedName>
        <fullName evidence="5">EGF-like domain-containing protein</fullName>
    </recommendedName>
</protein>
<dbReference type="EMBL" id="CAJNOT010005434">
    <property type="protein sequence ID" value="CAF1465548.1"/>
    <property type="molecule type" value="Genomic_DNA"/>
</dbReference>
<dbReference type="GO" id="GO:0008270">
    <property type="term" value="F:zinc ion binding"/>
    <property type="evidence" value="ECO:0007669"/>
    <property type="project" value="UniProtKB-KW"/>
</dbReference>
<organism evidence="7 8">
    <name type="scientific">Rotaria sordida</name>
    <dbReference type="NCBI Taxonomy" id="392033"/>
    <lineage>
        <taxon>Eukaryota</taxon>
        <taxon>Metazoa</taxon>
        <taxon>Spiralia</taxon>
        <taxon>Gnathifera</taxon>
        <taxon>Rotifera</taxon>
        <taxon>Eurotatoria</taxon>
        <taxon>Bdelloidea</taxon>
        <taxon>Philodinida</taxon>
        <taxon>Philodinidae</taxon>
        <taxon>Rotaria</taxon>
    </lineage>
</organism>
<reference evidence="7" key="1">
    <citation type="submission" date="2021-02" db="EMBL/GenBank/DDBJ databases">
        <authorList>
            <person name="Nowell W R."/>
        </authorList>
    </citation>
    <scope>NUCLEOTIDE SEQUENCE</scope>
</reference>
<dbReference type="InterPro" id="IPR007588">
    <property type="entry name" value="Znf_FLYWCH"/>
</dbReference>
<dbReference type="SMART" id="SM00181">
    <property type="entry name" value="EGF"/>
    <property type="match status" value="1"/>
</dbReference>
<dbReference type="AlphaFoldDB" id="A0A819M1R0"/>
<evidence type="ECO:0000313" key="7">
    <source>
        <dbReference type="EMBL" id="CAF3972419.1"/>
    </source>
</evidence>
<accession>A0A819M1R0</accession>
<dbReference type="CDD" id="cd00054">
    <property type="entry name" value="EGF_CA"/>
    <property type="match status" value="1"/>
</dbReference>
<keyword evidence="1" id="KW-0479">Metal-binding</keyword>
<evidence type="ECO:0000313" key="8">
    <source>
        <dbReference type="Proteomes" id="UP000663836"/>
    </source>
</evidence>
<dbReference type="PROSITE" id="PS00022">
    <property type="entry name" value="EGF_1"/>
    <property type="match status" value="1"/>
</dbReference>
<dbReference type="Pfam" id="PF00008">
    <property type="entry name" value="EGF"/>
    <property type="match status" value="1"/>
</dbReference>
<feature type="disulfide bond" evidence="4">
    <location>
        <begin position="509"/>
        <end position="518"/>
    </location>
</feature>